<dbReference type="AlphaFoldDB" id="K9Z6X1"/>
<keyword evidence="1" id="KW-0812">Transmembrane</keyword>
<name>K9Z6X1_CYAAP</name>
<reference evidence="3" key="1">
    <citation type="journal article" date="2013" name="Proc. Natl. Acad. Sci. U.S.A.">
        <title>Improving the coverage of the cyanobacterial phylum using diversity-driven genome sequencing.</title>
        <authorList>
            <person name="Shih P.M."/>
            <person name="Wu D."/>
            <person name="Latifi A."/>
            <person name="Axen S.D."/>
            <person name="Fewer D.P."/>
            <person name="Talla E."/>
            <person name="Calteau A."/>
            <person name="Cai F."/>
            <person name="Tandeau de Marsac N."/>
            <person name="Rippka R."/>
            <person name="Herdman M."/>
            <person name="Sivonen K."/>
            <person name="Coursin T."/>
            <person name="Laurent T."/>
            <person name="Goodwin L."/>
            <person name="Nolan M."/>
            <person name="Davenport K.W."/>
            <person name="Han C.S."/>
            <person name="Rubin E.M."/>
            <person name="Eisen J.A."/>
            <person name="Woyke T."/>
            <person name="Gugger M."/>
            <person name="Kerfeld C.A."/>
        </authorList>
    </citation>
    <scope>NUCLEOTIDE SEQUENCE [LARGE SCALE GENOMIC DNA]</scope>
    <source>
        <strain evidence="3">PCC 10605</strain>
    </source>
</reference>
<organism evidence="2 3">
    <name type="scientific">Cyanobacterium aponinum (strain PCC 10605)</name>
    <dbReference type="NCBI Taxonomy" id="755178"/>
    <lineage>
        <taxon>Bacteria</taxon>
        <taxon>Bacillati</taxon>
        <taxon>Cyanobacteriota</taxon>
        <taxon>Cyanophyceae</taxon>
        <taxon>Oscillatoriophycideae</taxon>
        <taxon>Chroococcales</taxon>
        <taxon>Geminocystaceae</taxon>
        <taxon>Cyanobacterium</taxon>
    </lineage>
</organism>
<sequence length="33" mass="3929">MLNQIINTDKKIVYMYVKILLVSILNNYIDKIT</sequence>
<keyword evidence="1" id="KW-0472">Membrane</keyword>
<dbReference type="EMBL" id="CP003947">
    <property type="protein sequence ID" value="AFZ54492.1"/>
    <property type="molecule type" value="Genomic_DNA"/>
</dbReference>
<keyword evidence="1" id="KW-1133">Transmembrane helix</keyword>
<accession>K9Z6X1</accession>
<dbReference type="KEGG" id="can:Cyan10605_2410"/>
<dbReference type="Proteomes" id="UP000010480">
    <property type="component" value="Chromosome"/>
</dbReference>
<evidence type="ECO:0000313" key="2">
    <source>
        <dbReference type="EMBL" id="AFZ54492.1"/>
    </source>
</evidence>
<gene>
    <name evidence="2" type="ordered locus">Cyan10605_2410</name>
</gene>
<keyword evidence="3" id="KW-1185">Reference proteome</keyword>
<proteinExistence type="predicted"/>
<feature type="transmembrane region" description="Helical" evidence="1">
    <location>
        <begin position="12"/>
        <end position="29"/>
    </location>
</feature>
<dbReference type="HOGENOM" id="CLU_3381473_0_0_3"/>
<evidence type="ECO:0000313" key="3">
    <source>
        <dbReference type="Proteomes" id="UP000010480"/>
    </source>
</evidence>
<evidence type="ECO:0000256" key="1">
    <source>
        <dbReference type="SAM" id="Phobius"/>
    </source>
</evidence>
<protein>
    <submittedName>
        <fullName evidence="2">Uncharacterized protein</fullName>
    </submittedName>
</protein>